<keyword evidence="12" id="KW-1185">Reference proteome</keyword>
<dbReference type="GO" id="GO:0005741">
    <property type="term" value="C:mitochondrial outer membrane"/>
    <property type="evidence" value="ECO:0007669"/>
    <property type="project" value="UniProtKB-SubCell"/>
</dbReference>
<evidence type="ECO:0000256" key="3">
    <source>
        <dbReference type="ARBA" id="ARBA00022787"/>
    </source>
</evidence>
<comment type="function">
    <text evidence="9">Plays a role in mitochondrial and peroxisomal fission. Promotes the recruitment and association of the fission mediator dynamin-related protein 1 (DNM1L) to the mitochondrial surface.</text>
</comment>
<reference evidence="11" key="3">
    <citation type="submission" date="2025-09" db="UniProtKB">
        <authorList>
            <consortium name="Ensembl"/>
        </authorList>
    </citation>
    <scope>IDENTIFICATION</scope>
</reference>
<feature type="domain" description="Mff-like" evidence="10">
    <location>
        <begin position="16"/>
        <end position="70"/>
    </location>
</feature>
<evidence type="ECO:0000256" key="4">
    <source>
        <dbReference type="ARBA" id="ARBA00022989"/>
    </source>
</evidence>
<dbReference type="GO" id="GO:0005777">
    <property type="term" value="C:peroxisome"/>
    <property type="evidence" value="ECO:0007669"/>
    <property type="project" value="UniProtKB-SubCell"/>
</dbReference>
<evidence type="ECO:0000313" key="11">
    <source>
        <dbReference type="Ensembl" id="ENSELUP00000081403.1"/>
    </source>
</evidence>
<evidence type="ECO:0000256" key="2">
    <source>
        <dbReference type="ARBA" id="ARBA00022692"/>
    </source>
</evidence>
<name>A0AAY5JY40_ESOLU</name>
<comment type="subcellular location">
    <subcellularLocation>
        <location evidence="9">Mitochondrion outer membrane</location>
        <topology evidence="9">Single-pass type IV membrane protein</topology>
    </subcellularLocation>
    <subcellularLocation>
        <location evidence="9">Peroxisome</location>
    </subcellularLocation>
</comment>
<dbReference type="PANTHER" id="PTHR16501">
    <property type="entry name" value="TRANSPORT AND GOLGI ORGANIZATION PROTEIN 11"/>
    <property type="match status" value="1"/>
</dbReference>
<proteinExistence type="inferred from homology"/>
<sequence>MTSSGFGGDRVTASRDSIFSEAINRKMRVPDRLRVGPGMGQGREEERQWRAERPASYNMHIPDRLSLTGGSMAGLETGLLTRPNRHTVSQKYRLGASGYSSELWIGLNRSDFVSKVLKMSRRLAGLERQNAERRQTELVLFSLLVSACLLNGWLWIRR</sequence>
<dbReference type="AlphaFoldDB" id="A0AAY5JY40"/>
<dbReference type="GO" id="GO:0006626">
    <property type="term" value="P:protein targeting to mitochondrion"/>
    <property type="evidence" value="ECO:0007669"/>
    <property type="project" value="TreeGrafter"/>
</dbReference>
<keyword evidence="5" id="KW-0175">Coiled coil</keyword>
<comment type="similarity">
    <text evidence="1 9">Belongs to the Tango11 family.</text>
</comment>
<evidence type="ECO:0000256" key="5">
    <source>
        <dbReference type="ARBA" id="ARBA00023054"/>
    </source>
</evidence>
<feature type="transmembrane region" description="Helical" evidence="9">
    <location>
        <begin position="138"/>
        <end position="156"/>
    </location>
</feature>
<dbReference type="GO" id="GO:0000266">
    <property type="term" value="P:mitochondrial fission"/>
    <property type="evidence" value="ECO:0007669"/>
    <property type="project" value="UniProtKB-UniRule"/>
</dbReference>
<organism evidence="11 12">
    <name type="scientific">Esox lucius</name>
    <name type="common">Northern pike</name>
    <dbReference type="NCBI Taxonomy" id="8010"/>
    <lineage>
        <taxon>Eukaryota</taxon>
        <taxon>Metazoa</taxon>
        <taxon>Chordata</taxon>
        <taxon>Craniata</taxon>
        <taxon>Vertebrata</taxon>
        <taxon>Euteleostomi</taxon>
        <taxon>Actinopterygii</taxon>
        <taxon>Neopterygii</taxon>
        <taxon>Teleostei</taxon>
        <taxon>Protacanthopterygii</taxon>
        <taxon>Esociformes</taxon>
        <taxon>Esocidae</taxon>
        <taxon>Esox</taxon>
    </lineage>
</organism>
<keyword evidence="2 9" id="KW-0812">Transmembrane</keyword>
<dbReference type="Ensembl" id="ENSELUT00000094201.1">
    <property type="protein sequence ID" value="ENSELUP00000081403.1"/>
    <property type="gene ID" value="ENSELUG00000044840.1"/>
</dbReference>
<dbReference type="PANTHER" id="PTHR16501:SF16">
    <property type="entry name" value="MITOCHONDRIAL FISSION FACTOR"/>
    <property type="match status" value="1"/>
</dbReference>
<feature type="domain" description="Mff-like" evidence="10">
    <location>
        <begin position="115"/>
        <end position="158"/>
    </location>
</feature>
<keyword evidence="4 9" id="KW-1133">Transmembrane helix</keyword>
<evidence type="ECO:0000313" key="12">
    <source>
        <dbReference type="Proteomes" id="UP000265140"/>
    </source>
</evidence>
<dbReference type="Proteomes" id="UP000265140">
    <property type="component" value="Chromosome 7"/>
</dbReference>
<dbReference type="GeneTree" id="ENSGT00940000178266"/>
<accession>A0AAY5JY40</accession>
<reference evidence="11" key="2">
    <citation type="submission" date="2025-08" db="UniProtKB">
        <authorList>
            <consortium name="Ensembl"/>
        </authorList>
    </citation>
    <scope>IDENTIFICATION</scope>
</reference>
<dbReference type="InterPro" id="IPR008518">
    <property type="entry name" value="Mff/Tango-11"/>
</dbReference>
<reference evidence="11 12" key="1">
    <citation type="submission" date="2020-02" db="EMBL/GenBank/DDBJ databases">
        <title>Esox lucius (northern pike) genome, fEsoLuc1, primary haplotype.</title>
        <authorList>
            <person name="Myers G."/>
            <person name="Karagic N."/>
            <person name="Meyer A."/>
            <person name="Pippel M."/>
            <person name="Reichard M."/>
            <person name="Winkler S."/>
            <person name="Tracey A."/>
            <person name="Sims Y."/>
            <person name="Howe K."/>
            <person name="Rhie A."/>
            <person name="Formenti G."/>
            <person name="Durbin R."/>
            <person name="Fedrigo O."/>
            <person name="Jarvis E.D."/>
        </authorList>
    </citation>
    <scope>NUCLEOTIDE SEQUENCE [LARGE SCALE GENOMIC DNA]</scope>
</reference>
<evidence type="ECO:0000256" key="9">
    <source>
        <dbReference type="RuleBase" id="RU368040"/>
    </source>
</evidence>
<dbReference type="GO" id="GO:0090314">
    <property type="term" value="P:positive regulation of protein targeting to membrane"/>
    <property type="evidence" value="ECO:0007669"/>
    <property type="project" value="UniProtKB-UniRule"/>
</dbReference>
<evidence type="ECO:0000256" key="8">
    <source>
        <dbReference type="ARBA" id="ARBA00023140"/>
    </source>
</evidence>
<keyword evidence="6 9" id="KW-0496">Mitochondrion</keyword>
<dbReference type="GO" id="GO:0090141">
    <property type="term" value="P:positive regulation of mitochondrial fission"/>
    <property type="evidence" value="ECO:0007669"/>
    <property type="project" value="UniProtKB-UniRule"/>
</dbReference>
<dbReference type="InterPro" id="IPR039433">
    <property type="entry name" value="Mff-like_dom"/>
</dbReference>
<dbReference type="Pfam" id="PF05644">
    <property type="entry name" value="Miff"/>
    <property type="match status" value="2"/>
</dbReference>
<evidence type="ECO:0000259" key="10">
    <source>
        <dbReference type="Pfam" id="PF05644"/>
    </source>
</evidence>
<keyword evidence="8 9" id="KW-0576">Peroxisome</keyword>
<evidence type="ECO:0000256" key="6">
    <source>
        <dbReference type="ARBA" id="ARBA00023128"/>
    </source>
</evidence>
<protein>
    <recommendedName>
        <fullName evidence="9">Mitochondrial fission factor</fullName>
    </recommendedName>
</protein>
<keyword evidence="3 9" id="KW-1000">Mitochondrion outer membrane</keyword>
<keyword evidence="7 9" id="KW-0472">Membrane</keyword>
<evidence type="ECO:0000256" key="7">
    <source>
        <dbReference type="ARBA" id="ARBA00023136"/>
    </source>
</evidence>
<evidence type="ECO:0000256" key="1">
    <source>
        <dbReference type="ARBA" id="ARBA00009806"/>
    </source>
</evidence>